<reference evidence="2" key="1">
    <citation type="journal article" date="2019" name="Int. J. Syst. Evol. Microbiol.">
        <title>The Global Catalogue of Microorganisms (GCM) 10K type strain sequencing project: providing services to taxonomists for standard genome sequencing and annotation.</title>
        <authorList>
            <consortium name="The Broad Institute Genomics Platform"/>
            <consortium name="The Broad Institute Genome Sequencing Center for Infectious Disease"/>
            <person name="Wu L."/>
            <person name="Ma J."/>
        </authorList>
    </citation>
    <scope>NUCLEOTIDE SEQUENCE [LARGE SCALE GENOMIC DNA]</scope>
    <source>
        <strain evidence="2">JCM 9092</strain>
    </source>
</reference>
<evidence type="ECO:0000313" key="1">
    <source>
        <dbReference type="EMBL" id="GAA3082566.1"/>
    </source>
</evidence>
<dbReference type="EMBL" id="BAAAUG010000010">
    <property type="protein sequence ID" value="GAA3082566.1"/>
    <property type="molecule type" value="Genomic_DNA"/>
</dbReference>
<accession>A0ABP6M9D6</accession>
<name>A0ABP6M9D6_9ACTN</name>
<comment type="caution">
    <text evidence="1">The sequence shown here is derived from an EMBL/GenBank/DDBJ whole genome shotgun (WGS) entry which is preliminary data.</text>
</comment>
<protein>
    <submittedName>
        <fullName evidence="1">Uncharacterized protein</fullName>
    </submittedName>
</protein>
<dbReference type="Proteomes" id="UP001501637">
    <property type="component" value="Unassembled WGS sequence"/>
</dbReference>
<proteinExistence type="predicted"/>
<sequence>MITFGEVEGAELIAGQQTGGWDFLTNHARVLLAIARADGAAGPGREVARAS</sequence>
<evidence type="ECO:0000313" key="2">
    <source>
        <dbReference type="Proteomes" id="UP001501637"/>
    </source>
</evidence>
<organism evidence="1 2">
    <name type="scientific">Streptomyces rectiviolaceus</name>
    <dbReference type="NCBI Taxonomy" id="332591"/>
    <lineage>
        <taxon>Bacteria</taxon>
        <taxon>Bacillati</taxon>
        <taxon>Actinomycetota</taxon>
        <taxon>Actinomycetes</taxon>
        <taxon>Kitasatosporales</taxon>
        <taxon>Streptomycetaceae</taxon>
        <taxon>Streptomyces</taxon>
    </lineage>
</organism>
<keyword evidence="2" id="KW-1185">Reference proteome</keyword>
<gene>
    <name evidence="1" type="ORF">GCM10010449_03110</name>
</gene>